<gene>
    <name evidence="1" type="ORF">ILEXP_LOCUS51701</name>
</gene>
<protein>
    <submittedName>
        <fullName evidence="1">Uncharacterized protein</fullName>
    </submittedName>
</protein>
<dbReference type="PANTHER" id="PTHR47253">
    <property type="match status" value="1"/>
</dbReference>
<dbReference type="AlphaFoldDB" id="A0ABC8UKU2"/>
<keyword evidence="2" id="KW-1185">Reference proteome</keyword>
<comment type="caution">
    <text evidence="1">The sequence shown here is derived from an EMBL/GenBank/DDBJ whole genome shotgun (WGS) entry which is preliminary data.</text>
</comment>
<dbReference type="EMBL" id="CAUOFW020008102">
    <property type="protein sequence ID" value="CAK9181626.1"/>
    <property type="molecule type" value="Genomic_DNA"/>
</dbReference>
<accession>A0ABC8UKU2</accession>
<proteinExistence type="predicted"/>
<sequence length="361" mass="40888">MSINVLRPRTLTFFPPFPPIQFHSLALIKITPSNRTSWVLRGRKNRIFRVVRSSMREDKFLEVEDAKLLVETCITRTLPPALTLEQGLEKIKEAVEELKSKPPSCARGMYRIQVAVPPSAKALKWFCCQPELSKAFPLFFLSKKMENPTYQMLSLDRTRGVFGLGAAFYIKSSFSCASAACSAFQRYLLVDSTLVMAYGFVDANLDTTLSTMKSEMGPFYLFIPQIELDEFEGISMLATTLAWDDCLLCTFEEAVQTYEFALYQARQQFWPITEEYCNKRISPALRKFSVVEDKNAQMVRMSALLLGRRNLAADAVEMVSPLSWLSPNLAIANSMNQAELEVDILVQLQKVILDSAQAWSS</sequence>
<evidence type="ECO:0000313" key="1">
    <source>
        <dbReference type="EMBL" id="CAK9181626.1"/>
    </source>
</evidence>
<name>A0ABC8UKU2_9AQUA</name>
<reference evidence="1 2" key="1">
    <citation type="submission" date="2024-02" db="EMBL/GenBank/DDBJ databases">
        <authorList>
            <person name="Vignale AGUSTIN F."/>
            <person name="Sosa J E."/>
            <person name="Modenutti C."/>
        </authorList>
    </citation>
    <scope>NUCLEOTIDE SEQUENCE [LARGE SCALE GENOMIC DNA]</scope>
</reference>
<dbReference type="PANTHER" id="PTHR47253:SF6">
    <property type="entry name" value="OS02G0581400 PROTEIN"/>
    <property type="match status" value="1"/>
</dbReference>
<organism evidence="1 2">
    <name type="scientific">Ilex paraguariensis</name>
    <name type="common">yerba mate</name>
    <dbReference type="NCBI Taxonomy" id="185542"/>
    <lineage>
        <taxon>Eukaryota</taxon>
        <taxon>Viridiplantae</taxon>
        <taxon>Streptophyta</taxon>
        <taxon>Embryophyta</taxon>
        <taxon>Tracheophyta</taxon>
        <taxon>Spermatophyta</taxon>
        <taxon>Magnoliopsida</taxon>
        <taxon>eudicotyledons</taxon>
        <taxon>Gunneridae</taxon>
        <taxon>Pentapetalae</taxon>
        <taxon>asterids</taxon>
        <taxon>campanulids</taxon>
        <taxon>Aquifoliales</taxon>
        <taxon>Aquifoliaceae</taxon>
        <taxon>Ilex</taxon>
    </lineage>
</organism>
<dbReference type="Proteomes" id="UP001642360">
    <property type="component" value="Unassembled WGS sequence"/>
</dbReference>
<dbReference type="InterPro" id="IPR044250">
    <property type="entry name" value="MenF-like"/>
</dbReference>
<evidence type="ECO:0000313" key="2">
    <source>
        <dbReference type="Proteomes" id="UP001642360"/>
    </source>
</evidence>